<sequence>MEPAFPHSTGEVEQGVNLSLFVITRALPLGKACSTIRNSPRAGLGFVPSDKRPGLGFWQRVSAWVEVPAVQQKDVGAIPLGSRLCIILRQEHGYPCMRALLVLSRALPFGKASVAVVVVLCVNGLRHQSIRARPFWKETSASIRTDTKSRQIGCIWCLSISHVQQMHTKKEENYAIYILV</sequence>
<evidence type="ECO:0000313" key="2">
    <source>
        <dbReference type="Proteomes" id="UP000507245"/>
    </source>
</evidence>
<proteinExistence type="predicted"/>
<evidence type="ECO:0000313" key="1">
    <source>
        <dbReference type="EMBL" id="CAB4293762.1"/>
    </source>
</evidence>
<dbReference type="EMBL" id="CAEKKB010000001">
    <property type="protein sequence ID" value="CAB4293762.1"/>
    <property type="molecule type" value="Genomic_DNA"/>
</dbReference>
<protein>
    <submittedName>
        <fullName evidence="1">Uncharacterized protein</fullName>
    </submittedName>
</protein>
<reference evidence="2" key="1">
    <citation type="journal article" date="2020" name="Genome Biol.">
        <title>Gamete binning: chromosome-level and haplotype-resolved genome assembly enabled by high-throughput single-cell sequencing of gamete genomes.</title>
        <authorList>
            <person name="Campoy J.A."/>
            <person name="Sun H."/>
            <person name="Goel M."/>
            <person name="Jiao W.-B."/>
            <person name="Folz-Donahue K."/>
            <person name="Wang N."/>
            <person name="Rubio M."/>
            <person name="Liu C."/>
            <person name="Kukat C."/>
            <person name="Ruiz D."/>
            <person name="Huettel B."/>
            <person name="Schneeberger K."/>
        </authorList>
    </citation>
    <scope>NUCLEOTIDE SEQUENCE [LARGE SCALE GENOMIC DNA]</scope>
    <source>
        <strain evidence="2">cv. Rojo Pasion</strain>
    </source>
</reference>
<accession>A0A6J5W1A2</accession>
<name>A0A6J5W1A2_PRUAR</name>
<keyword evidence="2" id="KW-1185">Reference proteome</keyword>
<dbReference type="AlphaFoldDB" id="A0A6J5W1A2"/>
<organism evidence="1 2">
    <name type="scientific">Prunus armeniaca</name>
    <name type="common">Apricot</name>
    <name type="synonym">Armeniaca vulgaris</name>
    <dbReference type="NCBI Taxonomy" id="36596"/>
    <lineage>
        <taxon>Eukaryota</taxon>
        <taxon>Viridiplantae</taxon>
        <taxon>Streptophyta</taxon>
        <taxon>Embryophyta</taxon>
        <taxon>Tracheophyta</taxon>
        <taxon>Spermatophyta</taxon>
        <taxon>Magnoliopsida</taxon>
        <taxon>eudicotyledons</taxon>
        <taxon>Gunneridae</taxon>
        <taxon>Pentapetalae</taxon>
        <taxon>rosids</taxon>
        <taxon>fabids</taxon>
        <taxon>Rosales</taxon>
        <taxon>Rosaceae</taxon>
        <taxon>Amygdaloideae</taxon>
        <taxon>Amygdaleae</taxon>
        <taxon>Prunus</taxon>
    </lineage>
</organism>
<dbReference type="Proteomes" id="UP000507245">
    <property type="component" value="Unassembled WGS sequence"/>
</dbReference>
<gene>
    <name evidence="1" type="ORF">ORAREDHAP_LOCUS2978</name>
</gene>